<evidence type="ECO:0000313" key="1">
    <source>
        <dbReference type="EMBL" id="GCA62144.1"/>
    </source>
</evidence>
<protein>
    <submittedName>
        <fullName evidence="1">Uncharacterized protein</fullName>
    </submittedName>
</protein>
<dbReference type="AlphaFoldDB" id="A0A391NIT6"/>
<evidence type="ECO:0000313" key="2">
    <source>
        <dbReference type="Proteomes" id="UP000265618"/>
    </source>
</evidence>
<proteinExistence type="predicted"/>
<comment type="caution">
    <text evidence="1">The sequence shown here is derived from an EMBL/GenBank/DDBJ whole genome shotgun (WGS) entry which is preliminary data.</text>
</comment>
<dbReference type="Proteomes" id="UP000265618">
    <property type="component" value="Unassembled WGS sequence"/>
</dbReference>
<organism evidence="1 2">
    <name type="scientific">Kipferlia bialata</name>
    <dbReference type="NCBI Taxonomy" id="797122"/>
    <lineage>
        <taxon>Eukaryota</taxon>
        <taxon>Metamonada</taxon>
        <taxon>Carpediemonas-like organisms</taxon>
        <taxon>Kipferlia</taxon>
    </lineage>
</organism>
<accession>A0A391NIT6</accession>
<sequence length="82" mass="9111">MSGRGDSHRYTENQAAGDLSSKECEVAASLADSVFRRRPRKYGCCQSVLYSQAEAIEDRRFLLRGELQGMGAEELYAYGAKV</sequence>
<gene>
    <name evidence="1" type="ORF">KIPB_001578</name>
</gene>
<name>A0A391NIT6_9EUKA</name>
<keyword evidence="2" id="KW-1185">Reference proteome</keyword>
<dbReference type="EMBL" id="BDIP01000231">
    <property type="protein sequence ID" value="GCA62144.1"/>
    <property type="molecule type" value="Genomic_DNA"/>
</dbReference>
<reference evidence="1 2" key="1">
    <citation type="journal article" date="2018" name="PLoS ONE">
        <title>The draft genome of Kipferlia bialata reveals reductive genome evolution in fornicate parasites.</title>
        <authorList>
            <person name="Tanifuji G."/>
            <person name="Takabayashi S."/>
            <person name="Kume K."/>
            <person name="Takagi M."/>
            <person name="Nakayama T."/>
            <person name="Kamikawa R."/>
            <person name="Inagaki Y."/>
            <person name="Hashimoto T."/>
        </authorList>
    </citation>
    <scope>NUCLEOTIDE SEQUENCE [LARGE SCALE GENOMIC DNA]</scope>
    <source>
        <strain evidence="1">NY0173</strain>
    </source>
</reference>